<dbReference type="Proteomes" id="UP001162972">
    <property type="component" value="Chromosome 17"/>
</dbReference>
<protein>
    <submittedName>
        <fullName evidence="2">Uncharacterized protein</fullName>
    </submittedName>
</protein>
<dbReference type="AlphaFoldDB" id="A0AAD6P947"/>
<organism evidence="2 3">
    <name type="scientific">Salix udensis</name>
    <dbReference type="NCBI Taxonomy" id="889485"/>
    <lineage>
        <taxon>Eukaryota</taxon>
        <taxon>Viridiplantae</taxon>
        <taxon>Streptophyta</taxon>
        <taxon>Embryophyta</taxon>
        <taxon>Tracheophyta</taxon>
        <taxon>Spermatophyta</taxon>
        <taxon>Magnoliopsida</taxon>
        <taxon>eudicotyledons</taxon>
        <taxon>Gunneridae</taxon>
        <taxon>Pentapetalae</taxon>
        <taxon>rosids</taxon>
        <taxon>fabids</taxon>
        <taxon>Malpighiales</taxon>
        <taxon>Salicaceae</taxon>
        <taxon>Saliceae</taxon>
        <taxon>Salix</taxon>
    </lineage>
</organism>
<evidence type="ECO:0000313" key="2">
    <source>
        <dbReference type="EMBL" id="KAJ6420776.1"/>
    </source>
</evidence>
<reference evidence="2 3" key="1">
    <citation type="journal article" date="2023" name="Int. J. Mol. Sci.">
        <title>De Novo Assembly and Annotation of 11 Diverse Shrub Willow (Salix) Genomes Reveals Novel Gene Organization in Sex-Linked Regions.</title>
        <authorList>
            <person name="Hyden B."/>
            <person name="Feng K."/>
            <person name="Yates T.B."/>
            <person name="Jawdy S."/>
            <person name="Cereghino C."/>
            <person name="Smart L.B."/>
            <person name="Muchero W."/>
        </authorList>
    </citation>
    <scope>NUCLEOTIDE SEQUENCE [LARGE SCALE GENOMIC DNA]</scope>
    <source>
        <tissue evidence="2">Shoot tip</tissue>
    </source>
</reference>
<name>A0AAD6P947_9ROSI</name>
<sequence length="143" mass="15563">MVGLQDFAERVLFVKDLMAHAERGRATAINSDVSLSRGCRYGISAPEVVLERELRMMGGEEGEEKNQSGEAVIRSHRRGQVQESEGVGVKSPCKAVRFGDVEIWAVGYFISWAGKREEDVDGICQGVGVSGWIQCGVGTDDLT</sequence>
<comment type="caution">
    <text evidence="2">The sequence shown here is derived from an EMBL/GenBank/DDBJ whole genome shotgun (WGS) entry which is preliminary data.</text>
</comment>
<evidence type="ECO:0000313" key="3">
    <source>
        <dbReference type="Proteomes" id="UP001162972"/>
    </source>
</evidence>
<dbReference type="EMBL" id="JAPFFJ010000008">
    <property type="protein sequence ID" value="KAJ6420776.1"/>
    <property type="molecule type" value="Genomic_DNA"/>
</dbReference>
<proteinExistence type="predicted"/>
<evidence type="ECO:0000256" key="1">
    <source>
        <dbReference type="SAM" id="MobiDB-lite"/>
    </source>
</evidence>
<feature type="region of interest" description="Disordered" evidence="1">
    <location>
        <begin position="58"/>
        <end position="85"/>
    </location>
</feature>
<keyword evidence="3" id="KW-1185">Reference proteome</keyword>
<gene>
    <name evidence="2" type="ORF">OIU84_028190</name>
</gene>
<accession>A0AAD6P947</accession>